<dbReference type="SUPFAM" id="SSF46689">
    <property type="entry name" value="Homeodomain-like"/>
    <property type="match status" value="1"/>
</dbReference>
<accession>A0A6S6T3E3</accession>
<protein>
    <recommendedName>
        <fullName evidence="2">DUF433 domain-containing protein</fullName>
    </recommendedName>
</protein>
<dbReference type="AlphaFoldDB" id="A0A6S6T3E3"/>
<dbReference type="EMBL" id="CACVAT010000166">
    <property type="protein sequence ID" value="CAA6811237.1"/>
    <property type="molecule type" value="Genomic_DNA"/>
</dbReference>
<name>A0A6S6T3E3_9GAMM</name>
<dbReference type="Pfam" id="PF04255">
    <property type="entry name" value="DUF433"/>
    <property type="match status" value="1"/>
</dbReference>
<evidence type="ECO:0000313" key="1">
    <source>
        <dbReference type="EMBL" id="CAA6811237.1"/>
    </source>
</evidence>
<proteinExistence type="predicted"/>
<sequence length="82" mass="9259">MTLEKVSYLHDRISVDPDVCNGKPTIRGKRITVHTVLDYLSVGESVSEILRQHPSLEAEDIPACLAFASRMMDQRYTLQKIA</sequence>
<reference evidence="1" key="1">
    <citation type="submission" date="2020-01" db="EMBL/GenBank/DDBJ databases">
        <authorList>
            <person name="Meier V. D."/>
            <person name="Meier V D."/>
        </authorList>
    </citation>
    <scope>NUCLEOTIDE SEQUENCE</scope>
    <source>
        <strain evidence="1">HLG_WM_MAG_09</strain>
    </source>
</reference>
<dbReference type="InterPro" id="IPR007367">
    <property type="entry name" value="DUF433"/>
</dbReference>
<dbReference type="InterPro" id="IPR036388">
    <property type="entry name" value="WH-like_DNA-bd_sf"/>
</dbReference>
<dbReference type="PANTHER" id="PTHR34849">
    <property type="entry name" value="SSL5025 PROTEIN"/>
    <property type="match status" value="1"/>
</dbReference>
<dbReference type="Gene3D" id="1.10.10.10">
    <property type="entry name" value="Winged helix-like DNA-binding domain superfamily/Winged helix DNA-binding domain"/>
    <property type="match status" value="1"/>
</dbReference>
<organism evidence="1">
    <name type="scientific">uncultured Thiotrichaceae bacterium</name>
    <dbReference type="NCBI Taxonomy" id="298394"/>
    <lineage>
        <taxon>Bacteria</taxon>
        <taxon>Pseudomonadati</taxon>
        <taxon>Pseudomonadota</taxon>
        <taxon>Gammaproteobacteria</taxon>
        <taxon>Thiotrichales</taxon>
        <taxon>Thiotrichaceae</taxon>
        <taxon>environmental samples</taxon>
    </lineage>
</organism>
<gene>
    <name evidence="1" type="ORF">HELGO_WM82352</name>
</gene>
<dbReference type="PANTHER" id="PTHR34849:SF3">
    <property type="entry name" value="SSR2962 PROTEIN"/>
    <property type="match status" value="1"/>
</dbReference>
<evidence type="ECO:0008006" key="2">
    <source>
        <dbReference type="Google" id="ProtNLM"/>
    </source>
</evidence>
<dbReference type="InterPro" id="IPR009057">
    <property type="entry name" value="Homeodomain-like_sf"/>
</dbReference>